<evidence type="ECO:0000313" key="3">
    <source>
        <dbReference type="Proteomes" id="UP000186705"/>
    </source>
</evidence>
<evidence type="ECO:0000313" key="2">
    <source>
        <dbReference type="EMBL" id="OLU47833.1"/>
    </source>
</evidence>
<gene>
    <name evidence="2" type="ORF">BO225_01040</name>
</gene>
<dbReference type="EMBL" id="MPKA01000034">
    <property type="protein sequence ID" value="OLU47833.1"/>
    <property type="molecule type" value="Genomic_DNA"/>
</dbReference>
<dbReference type="OrthoDB" id="9782052at2"/>
<keyword evidence="1" id="KW-0812">Transmembrane</keyword>
<comment type="caution">
    <text evidence="2">The sequence shown here is derived from an EMBL/GenBank/DDBJ whole genome shotgun (WGS) entry which is preliminary data.</text>
</comment>
<dbReference type="Pfam" id="PF10112">
    <property type="entry name" value="Halogen_Hydrol"/>
    <property type="match status" value="1"/>
</dbReference>
<accession>A0A1U7NQC1</accession>
<feature type="transmembrane region" description="Helical" evidence="1">
    <location>
        <begin position="85"/>
        <end position="105"/>
    </location>
</feature>
<protein>
    <recommendedName>
        <fullName evidence="4">5-bromo-4-chloroindolyl phosphate hydrolysis protein</fullName>
    </recommendedName>
</protein>
<dbReference type="AlphaFoldDB" id="A0A1U7NQC1"/>
<dbReference type="Proteomes" id="UP000186705">
    <property type="component" value="Unassembled WGS sequence"/>
</dbReference>
<sequence length="383" mass="43338">MSSQPDWKDIGRSFSHAMKNAMNTLDFSELNQSIEKTVKATSSLINDKIQSYSKAKPSSIKAKYNVQIISDLEKSSSRKLKINQWIKNFGIFLVAFSLLLVLLLLVSLGRYALPGILGAMFIFIPGLIALIGGTGGMSSARKMIAYLKKFHLYSSVIGDRSMASLDSLSAIVPETKKETIATLKEMIADRFFLQGHINEKKETFYVTNEAYEASLLPNVPNQKSAKELFDEDPETILPPEVREVIRQGEESLVKIKYYNEKIPDPIITQKLSDLENNIRHILGYLEEHPENVDDTKNMTKYYLPTIDKLLDTYIELNAYPNPGENIRKSKKEIEDTLDTLNYAFAKLYDDLFQMTSIEVASDISVLETLLAKEGLTKEKIKVR</sequence>
<dbReference type="GeneID" id="78274538"/>
<feature type="transmembrane region" description="Helical" evidence="1">
    <location>
        <begin position="111"/>
        <end position="133"/>
    </location>
</feature>
<dbReference type="RefSeq" id="WP_076340439.1">
    <property type="nucleotide sequence ID" value="NZ_CAPDDE010000013.1"/>
</dbReference>
<keyword evidence="1" id="KW-1133">Transmembrane helix</keyword>
<keyword evidence="3" id="KW-1185">Reference proteome</keyword>
<evidence type="ECO:0000256" key="1">
    <source>
        <dbReference type="SAM" id="Phobius"/>
    </source>
</evidence>
<evidence type="ECO:0008006" key="4">
    <source>
        <dbReference type="Google" id="ProtNLM"/>
    </source>
</evidence>
<organism evidence="2 3">
    <name type="scientific">Dubosiella newyorkensis</name>
    <dbReference type="NCBI Taxonomy" id="1862672"/>
    <lineage>
        <taxon>Bacteria</taxon>
        <taxon>Bacillati</taxon>
        <taxon>Bacillota</taxon>
        <taxon>Erysipelotrichia</taxon>
        <taxon>Erysipelotrichales</taxon>
        <taxon>Erysipelotrichaceae</taxon>
        <taxon>Dubosiella</taxon>
    </lineage>
</organism>
<name>A0A1U7NQC1_9FIRM</name>
<reference evidence="2 3" key="1">
    <citation type="submission" date="2016-11" db="EMBL/GenBank/DDBJ databases">
        <title>Description of two novel members of the family Erysipelotrichaceae: Ileibacterium lipovorans gen. nov., sp. nov. and Dubosiella newyorkensis, gen. nov., sp. nov.</title>
        <authorList>
            <person name="Cox L.M."/>
            <person name="Sohn J."/>
            <person name="Tyrrell K.L."/>
            <person name="Citron D.M."/>
            <person name="Lawson P.A."/>
            <person name="Patel N.B."/>
            <person name="Iizumi T."/>
            <person name="Perez-Perez G.I."/>
            <person name="Goldstein E.J."/>
            <person name="Blaser M.J."/>
        </authorList>
    </citation>
    <scope>NUCLEOTIDE SEQUENCE [LARGE SCALE GENOMIC DNA]</scope>
    <source>
        <strain evidence="2 3">NYU-BL-A4</strain>
    </source>
</reference>
<proteinExistence type="predicted"/>
<dbReference type="STRING" id="1862672.BO225_01040"/>
<keyword evidence="1" id="KW-0472">Membrane</keyword>
<dbReference type="InterPro" id="IPR018770">
    <property type="entry name" value="ChloroindolylP_hydrolase"/>
</dbReference>